<dbReference type="Gene3D" id="3.30.70.2970">
    <property type="entry name" value="Protein of unknown function (DUF541), domain 2"/>
    <property type="match status" value="1"/>
</dbReference>
<dbReference type="PANTHER" id="PTHR34387:SF1">
    <property type="entry name" value="PERIPLASMIC IMMUNOGENIC PROTEIN"/>
    <property type="match status" value="1"/>
</dbReference>
<protein>
    <submittedName>
        <fullName evidence="2">SIMPL domain-containing protein</fullName>
    </submittedName>
</protein>
<dbReference type="InterPro" id="IPR052022">
    <property type="entry name" value="26kDa_periplasmic_antigen"/>
</dbReference>
<gene>
    <name evidence="2" type="ORF">V6590_05355</name>
</gene>
<dbReference type="Pfam" id="PF04402">
    <property type="entry name" value="SIMPL"/>
    <property type="match status" value="1"/>
</dbReference>
<evidence type="ECO:0000256" key="1">
    <source>
        <dbReference type="SAM" id="SignalP"/>
    </source>
</evidence>
<sequence length="226" mass="22523">MTSLAMAAALALPGIALAETAPVITVTGEGRVASAPDMAMISLGVTTEGDTAAAAMAANSAETAKVIANLTGSGIAAADIQTTGLSLNPNWISSSSGENAINGYIASNMVTVRLRKLDGLGIVLDSAVKDGANTLNGIEFGLVDLAPKLAEARKRAVADARARAEQLAGAAGVSLGKITAIVEMPGYSAPMPMMRMAADASAAGVPVAGGELETTAQVTISWEIAN</sequence>
<reference evidence="2" key="1">
    <citation type="submission" date="2024-02" db="EMBL/GenBank/DDBJ databases">
        <title>Genome sequences of strain Gemmobacter sp. JM10B15.</title>
        <authorList>
            <person name="Zhang M."/>
        </authorList>
    </citation>
    <scope>NUCLEOTIDE SEQUENCE</scope>
    <source>
        <strain evidence="2">JM10B15</strain>
    </source>
</reference>
<proteinExistence type="predicted"/>
<keyword evidence="3" id="KW-1185">Reference proteome</keyword>
<feature type="chain" id="PRO_5047102932" evidence="1">
    <location>
        <begin position="19"/>
        <end position="226"/>
    </location>
</feature>
<keyword evidence="1" id="KW-0732">Signal</keyword>
<feature type="signal peptide" evidence="1">
    <location>
        <begin position="1"/>
        <end position="18"/>
    </location>
</feature>
<dbReference type="EMBL" id="JBALHR010000002">
    <property type="protein sequence ID" value="MEH7827567.1"/>
    <property type="molecule type" value="Genomic_DNA"/>
</dbReference>
<organism evidence="2 3">
    <name type="scientific">Gemmobacter denitrificans</name>
    <dbReference type="NCBI Taxonomy" id="3123040"/>
    <lineage>
        <taxon>Bacteria</taxon>
        <taxon>Pseudomonadati</taxon>
        <taxon>Pseudomonadota</taxon>
        <taxon>Alphaproteobacteria</taxon>
        <taxon>Rhodobacterales</taxon>
        <taxon>Paracoccaceae</taxon>
        <taxon>Gemmobacter</taxon>
    </lineage>
</organism>
<dbReference type="PANTHER" id="PTHR34387">
    <property type="entry name" value="SLR1258 PROTEIN"/>
    <property type="match status" value="1"/>
</dbReference>
<name>A0ABU8BS90_9RHOB</name>
<comment type="caution">
    <text evidence="2">The sequence shown here is derived from an EMBL/GenBank/DDBJ whole genome shotgun (WGS) entry which is preliminary data.</text>
</comment>
<dbReference type="InterPro" id="IPR007497">
    <property type="entry name" value="SIMPL/DUF541"/>
</dbReference>
<accession>A0ABU8BS90</accession>
<evidence type="ECO:0000313" key="3">
    <source>
        <dbReference type="Proteomes" id="UP001431963"/>
    </source>
</evidence>
<evidence type="ECO:0000313" key="2">
    <source>
        <dbReference type="EMBL" id="MEH7827567.1"/>
    </source>
</evidence>
<dbReference type="Gene3D" id="3.30.110.170">
    <property type="entry name" value="Protein of unknown function (DUF541), domain 1"/>
    <property type="match status" value="1"/>
</dbReference>
<dbReference type="Proteomes" id="UP001431963">
    <property type="component" value="Unassembled WGS sequence"/>
</dbReference>